<dbReference type="AlphaFoldDB" id="A0A0B1T927"/>
<sequence>MHPHYNAYQQPYQYAYPPGPYSAGYPQSPYPGYPTVYTPGCHLMHAVAETSMAELRFTL</sequence>
<evidence type="ECO:0000313" key="2">
    <source>
        <dbReference type="Proteomes" id="UP000053660"/>
    </source>
</evidence>
<dbReference type="EMBL" id="KN550632">
    <property type="protein sequence ID" value="KHJ93734.1"/>
    <property type="molecule type" value="Genomic_DNA"/>
</dbReference>
<name>A0A0B1T927_OESDE</name>
<organism evidence="1 2">
    <name type="scientific">Oesophagostomum dentatum</name>
    <name type="common">Nodular worm</name>
    <dbReference type="NCBI Taxonomy" id="61180"/>
    <lineage>
        <taxon>Eukaryota</taxon>
        <taxon>Metazoa</taxon>
        <taxon>Ecdysozoa</taxon>
        <taxon>Nematoda</taxon>
        <taxon>Chromadorea</taxon>
        <taxon>Rhabditida</taxon>
        <taxon>Rhabditina</taxon>
        <taxon>Rhabditomorpha</taxon>
        <taxon>Strongyloidea</taxon>
        <taxon>Strongylidae</taxon>
        <taxon>Oesophagostomum</taxon>
    </lineage>
</organism>
<accession>A0A0B1T927</accession>
<dbReference type="Proteomes" id="UP000053660">
    <property type="component" value="Unassembled WGS sequence"/>
</dbReference>
<evidence type="ECO:0000313" key="1">
    <source>
        <dbReference type="EMBL" id="KHJ93734.1"/>
    </source>
</evidence>
<reference evidence="1 2" key="1">
    <citation type="submission" date="2014-03" db="EMBL/GenBank/DDBJ databases">
        <title>Draft genome of the hookworm Oesophagostomum dentatum.</title>
        <authorList>
            <person name="Mitreva M."/>
        </authorList>
    </citation>
    <scope>NUCLEOTIDE SEQUENCE [LARGE SCALE GENOMIC DNA]</scope>
    <source>
        <strain evidence="1 2">OD-Hann</strain>
    </source>
</reference>
<keyword evidence="2" id="KW-1185">Reference proteome</keyword>
<protein>
    <submittedName>
        <fullName evidence="1">Uncharacterized protein</fullName>
    </submittedName>
</protein>
<proteinExistence type="predicted"/>
<gene>
    <name evidence="1" type="ORF">OESDEN_06348</name>
</gene>